<dbReference type="NCBIfam" id="TIGR01726">
    <property type="entry name" value="HEQRo_perm_3TM"/>
    <property type="match status" value="1"/>
</dbReference>
<dbReference type="GO" id="GO:0022857">
    <property type="term" value="F:transmembrane transporter activity"/>
    <property type="evidence" value="ECO:0007669"/>
    <property type="project" value="InterPro"/>
</dbReference>
<dbReference type="Pfam" id="PF00528">
    <property type="entry name" value="BPD_transp_1"/>
    <property type="match status" value="1"/>
</dbReference>
<dbReference type="CDD" id="cd06261">
    <property type="entry name" value="TM_PBP2"/>
    <property type="match status" value="1"/>
</dbReference>
<dbReference type="RefSeq" id="WP_181339595.1">
    <property type="nucleotide sequence ID" value="NZ_JAAKDE010000012.1"/>
</dbReference>
<evidence type="ECO:0000256" key="6">
    <source>
        <dbReference type="ARBA" id="ARBA00022970"/>
    </source>
</evidence>
<evidence type="ECO:0000256" key="7">
    <source>
        <dbReference type="ARBA" id="ARBA00022989"/>
    </source>
</evidence>
<dbReference type="GO" id="GO:0043190">
    <property type="term" value="C:ATP-binding cassette (ABC) transporter complex"/>
    <property type="evidence" value="ECO:0007669"/>
    <property type="project" value="InterPro"/>
</dbReference>
<dbReference type="FunFam" id="1.10.3720.10:FF:000033">
    <property type="entry name" value="Polar amino acid ABC transporter permease"/>
    <property type="match status" value="1"/>
</dbReference>
<evidence type="ECO:0000256" key="1">
    <source>
        <dbReference type="ARBA" id="ARBA00004651"/>
    </source>
</evidence>
<keyword evidence="8 9" id="KW-0472">Membrane</keyword>
<comment type="subcellular location">
    <subcellularLocation>
        <location evidence="1 9">Cell membrane</location>
        <topology evidence="1 9">Multi-pass membrane protein</topology>
    </subcellularLocation>
</comment>
<organism evidence="11 12">
    <name type="scientific">Capillibacterium thermochitinicola</name>
    <dbReference type="NCBI Taxonomy" id="2699427"/>
    <lineage>
        <taxon>Bacteria</taxon>
        <taxon>Bacillati</taxon>
        <taxon>Bacillota</taxon>
        <taxon>Capillibacterium</taxon>
    </lineage>
</organism>
<keyword evidence="4" id="KW-1003">Cell membrane</keyword>
<evidence type="ECO:0000256" key="5">
    <source>
        <dbReference type="ARBA" id="ARBA00022692"/>
    </source>
</evidence>
<dbReference type="InterPro" id="IPR010065">
    <property type="entry name" value="AA_ABC_transptr_permease_3TM"/>
</dbReference>
<gene>
    <name evidence="11" type="ORF">G5B42_06235</name>
</gene>
<keyword evidence="6" id="KW-0029">Amino-acid transport</keyword>
<dbReference type="SUPFAM" id="SSF161098">
    <property type="entry name" value="MetI-like"/>
    <property type="match status" value="1"/>
</dbReference>
<dbReference type="Proteomes" id="UP000657177">
    <property type="component" value="Unassembled WGS sequence"/>
</dbReference>
<feature type="transmembrane region" description="Helical" evidence="9">
    <location>
        <begin position="52"/>
        <end position="75"/>
    </location>
</feature>
<dbReference type="InterPro" id="IPR035906">
    <property type="entry name" value="MetI-like_sf"/>
</dbReference>
<dbReference type="InterPro" id="IPR000515">
    <property type="entry name" value="MetI-like"/>
</dbReference>
<protein>
    <submittedName>
        <fullName evidence="11">Amino acid ABC transporter permease</fullName>
    </submittedName>
</protein>
<dbReference type="Gene3D" id="1.10.3720.10">
    <property type="entry name" value="MetI-like"/>
    <property type="match status" value="1"/>
</dbReference>
<feature type="transmembrane region" description="Helical" evidence="9">
    <location>
        <begin position="87"/>
        <end position="106"/>
    </location>
</feature>
<evidence type="ECO:0000313" key="11">
    <source>
        <dbReference type="EMBL" id="MBA2133140.1"/>
    </source>
</evidence>
<keyword evidence="7 9" id="KW-1133">Transmembrane helix</keyword>
<dbReference type="PROSITE" id="PS50928">
    <property type="entry name" value="ABC_TM1"/>
    <property type="match status" value="1"/>
</dbReference>
<evidence type="ECO:0000256" key="2">
    <source>
        <dbReference type="ARBA" id="ARBA00010072"/>
    </source>
</evidence>
<comment type="caution">
    <text evidence="11">The sequence shown here is derived from an EMBL/GenBank/DDBJ whole genome shotgun (WGS) entry which is preliminary data.</text>
</comment>
<sequence>MNYTWDLSVMVRFLPVLLEGAVLTIQLTCIAVGMGILIGTFVGIGRVSQNKLIFMLSSIYVTFIRGTPMLVQLYLVYFGLPAYFGTIPPRMAAIITLSVNSGAYVAEIVRAGIQSIDRGQLEAARSLGMTYSQAMRYVLIPQTFKRIIPPLGNEFIAMLKDSSIVSVIALEELVRKGSMIAGRTFRAFEIWTAVALLFLFMTLPITQLVNYTERRLKQND</sequence>
<keyword evidence="5 9" id="KW-0812">Transmembrane</keyword>
<feature type="domain" description="ABC transmembrane type-1" evidence="10">
    <location>
        <begin position="21"/>
        <end position="209"/>
    </location>
</feature>
<evidence type="ECO:0000259" key="10">
    <source>
        <dbReference type="PROSITE" id="PS50928"/>
    </source>
</evidence>
<reference evidence="11" key="1">
    <citation type="submission" date="2020-06" db="EMBL/GenBank/DDBJ databases">
        <title>Novel chitinolytic bacterium.</title>
        <authorList>
            <person name="Ungkulpasvich U."/>
            <person name="Kosugi A."/>
            <person name="Uke A."/>
        </authorList>
    </citation>
    <scope>NUCLEOTIDE SEQUENCE</scope>
    <source>
        <strain evidence="11">UUS1-1</strain>
    </source>
</reference>
<feature type="transmembrane region" description="Helical" evidence="9">
    <location>
        <begin position="185"/>
        <end position="205"/>
    </location>
</feature>
<comment type="similarity">
    <text evidence="2">Belongs to the binding-protein-dependent transport system permease family. HisMQ subfamily.</text>
</comment>
<dbReference type="GO" id="GO:0006865">
    <property type="term" value="P:amino acid transport"/>
    <property type="evidence" value="ECO:0007669"/>
    <property type="project" value="UniProtKB-KW"/>
</dbReference>
<evidence type="ECO:0000256" key="4">
    <source>
        <dbReference type="ARBA" id="ARBA00022475"/>
    </source>
</evidence>
<dbReference type="EMBL" id="JAAKDE010000012">
    <property type="protein sequence ID" value="MBA2133140.1"/>
    <property type="molecule type" value="Genomic_DNA"/>
</dbReference>
<proteinExistence type="inferred from homology"/>
<keyword evidence="3 9" id="KW-0813">Transport</keyword>
<evidence type="ECO:0000256" key="3">
    <source>
        <dbReference type="ARBA" id="ARBA00022448"/>
    </source>
</evidence>
<dbReference type="InterPro" id="IPR043429">
    <property type="entry name" value="ArtM/GltK/GlnP/TcyL/YhdX-like"/>
</dbReference>
<dbReference type="AlphaFoldDB" id="A0A8J6I042"/>
<feature type="transmembrane region" description="Helical" evidence="9">
    <location>
        <begin position="20"/>
        <end position="45"/>
    </location>
</feature>
<keyword evidence="12" id="KW-1185">Reference proteome</keyword>
<evidence type="ECO:0000256" key="9">
    <source>
        <dbReference type="RuleBase" id="RU363032"/>
    </source>
</evidence>
<dbReference type="PANTHER" id="PTHR30614">
    <property type="entry name" value="MEMBRANE COMPONENT OF AMINO ACID ABC TRANSPORTER"/>
    <property type="match status" value="1"/>
</dbReference>
<evidence type="ECO:0000256" key="8">
    <source>
        <dbReference type="ARBA" id="ARBA00023136"/>
    </source>
</evidence>
<accession>A0A8J6I042</accession>
<evidence type="ECO:0000313" key="12">
    <source>
        <dbReference type="Proteomes" id="UP000657177"/>
    </source>
</evidence>
<name>A0A8J6I042_9FIRM</name>
<dbReference type="PANTHER" id="PTHR30614:SF20">
    <property type="entry name" value="GLUTAMINE TRANSPORT SYSTEM PERMEASE PROTEIN GLNP"/>
    <property type="match status" value="1"/>
</dbReference>